<dbReference type="PRINTS" id="PR00705">
    <property type="entry name" value="PAPAIN"/>
</dbReference>
<evidence type="ECO:0000256" key="8">
    <source>
        <dbReference type="ARBA" id="ARBA00023180"/>
    </source>
</evidence>
<organism evidence="12 13">
    <name type="scientific">Equus asinus</name>
    <name type="common">Donkey</name>
    <name type="synonym">Equus africanus asinus</name>
    <dbReference type="NCBI Taxonomy" id="9793"/>
    <lineage>
        <taxon>Eukaryota</taxon>
        <taxon>Metazoa</taxon>
        <taxon>Chordata</taxon>
        <taxon>Craniata</taxon>
        <taxon>Vertebrata</taxon>
        <taxon>Euteleostomi</taxon>
        <taxon>Mammalia</taxon>
        <taxon>Eutheria</taxon>
        <taxon>Laurasiatheria</taxon>
        <taxon>Perissodactyla</taxon>
        <taxon>Equidae</taxon>
        <taxon>Equus</taxon>
    </lineage>
</organism>
<dbReference type="GO" id="GO:0005737">
    <property type="term" value="C:cytoplasm"/>
    <property type="evidence" value="ECO:0007669"/>
    <property type="project" value="UniProtKB-ARBA"/>
</dbReference>
<evidence type="ECO:0000256" key="4">
    <source>
        <dbReference type="ARBA" id="ARBA00022801"/>
    </source>
</evidence>
<evidence type="ECO:0000313" key="13">
    <source>
        <dbReference type="Proteomes" id="UP000694387"/>
    </source>
</evidence>
<dbReference type="InterPro" id="IPR025661">
    <property type="entry name" value="Pept_asp_AS"/>
</dbReference>
<dbReference type="InterPro" id="IPR000668">
    <property type="entry name" value="Peptidase_C1A_C"/>
</dbReference>
<feature type="domain" description="Cathepsin propeptide inhibitor" evidence="11">
    <location>
        <begin position="42"/>
        <end position="99"/>
    </location>
</feature>
<dbReference type="PANTHER" id="PTHR12411">
    <property type="entry name" value="CYSTEINE PROTEASE FAMILY C1-RELATED"/>
    <property type="match status" value="1"/>
</dbReference>
<feature type="chain" id="PRO_5040505921" evidence="9">
    <location>
        <begin position="22"/>
        <end position="407"/>
    </location>
</feature>
<keyword evidence="2" id="KW-0645">Protease</keyword>
<keyword evidence="3 9" id="KW-0732">Signal</keyword>
<dbReference type="PROSITE" id="PS00640">
    <property type="entry name" value="THIOL_PROTEASE_ASN"/>
    <property type="match status" value="1"/>
</dbReference>
<dbReference type="GO" id="GO:0002376">
    <property type="term" value="P:immune system process"/>
    <property type="evidence" value="ECO:0007669"/>
    <property type="project" value="UniProtKB-ARBA"/>
</dbReference>
<dbReference type="InterPro" id="IPR013201">
    <property type="entry name" value="Prot_inhib_I29"/>
</dbReference>
<reference evidence="12 13" key="1">
    <citation type="journal article" date="2020" name="Nat. Commun.">
        <title>Donkey genomes provide new insights into domestication and selection for coat color.</title>
        <authorList>
            <person name="Wang"/>
            <person name="C."/>
            <person name="Li"/>
            <person name="H."/>
            <person name="Guo"/>
            <person name="Y."/>
            <person name="Huang"/>
            <person name="J."/>
            <person name="Sun"/>
            <person name="Y."/>
            <person name="Min"/>
            <person name="J."/>
            <person name="Wang"/>
            <person name="J."/>
            <person name="Fang"/>
            <person name="X."/>
            <person name="Zhao"/>
            <person name="Z."/>
            <person name="Wang"/>
            <person name="S."/>
            <person name="Zhang"/>
            <person name="Y."/>
            <person name="Liu"/>
            <person name="Q."/>
            <person name="Jiang"/>
            <person name="Q."/>
            <person name="Wang"/>
            <person name="X."/>
            <person name="Guo"/>
            <person name="Y."/>
            <person name="Yang"/>
            <person name="C."/>
            <person name="Wang"/>
            <person name="Y."/>
            <person name="Tian"/>
            <person name="F."/>
            <person name="Zhuang"/>
            <person name="G."/>
            <person name="Fan"/>
            <person name="Y."/>
            <person name="Gao"/>
            <person name="Q."/>
            <person name="Li"/>
            <person name="Y."/>
            <person name="Ju"/>
            <person name="Z."/>
            <person name="Li"/>
            <person name="J."/>
            <person name="Li"/>
            <person name="R."/>
            <person name="Hou"/>
            <person name="M."/>
            <person name="Yang"/>
            <person name="G."/>
            <person name="Liu"/>
            <person name="G."/>
            <person name="Liu"/>
            <person name="W."/>
            <person name="Guo"/>
            <person name="J."/>
            <person name="Pan"/>
            <person name="S."/>
            <person name="Fan"/>
            <person name="G."/>
            <person name="Zhang"/>
            <person name="W."/>
            <person name="Zhang"/>
            <person name="R."/>
            <person name="Yu"/>
            <person name="J."/>
            <person name="Zhang"/>
            <person name="X."/>
            <person name="Yin"/>
            <person name="Q."/>
            <person name="Ji"/>
            <person name="C."/>
            <person name="Jin"/>
            <person name="Y."/>
            <person name="Yue"/>
            <person name="G."/>
            <person name="Liu"/>
            <person name="M."/>
            <person name="Xu"/>
            <person name="J."/>
            <person name="Liu"/>
            <person name="S."/>
            <person name="Jordana"/>
            <person name="J."/>
            <person name="Noce"/>
            <person name="A."/>
            <person name="Amills"/>
            <person name="M."/>
            <person name="Wu"/>
            <person name="D.D."/>
            <person name="Li"/>
            <person name="S."/>
            <person name="Zhou"/>
            <person name="X. and Zhong"/>
            <person name="J."/>
        </authorList>
    </citation>
    <scope>NUCLEOTIDE SEQUENCE [LARGE SCALE GENOMIC DNA]</scope>
</reference>
<accession>A0A9L0JNQ6</accession>
<keyword evidence="8" id="KW-0325">Glycoprotein</keyword>
<dbReference type="Pfam" id="PF00112">
    <property type="entry name" value="Peptidase_C1"/>
    <property type="match status" value="1"/>
</dbReference>
<name>A0A9L0JNQ6_EQUAS</name>
<dbReference type="GO" id="GO:0006508">
    <property type="term" value="P:proteolysis"/>
    <property type="evidence" value="ECO:0007669"/>
    <property type="project" value="UniProtKB-KW"/>
</dbReference>
<comment type="similarity">
    <text evidence="1">Belongs to the peptidase C1 family.</text>
</comment>
<dbReference type="InterPro" id="IPR013128">
    <property type="entry name" value="Peptidase_C1A"/>
</dbReference>
<keyword evidence="6" id="KW-0865">Zymogen</keyword>
<evidence type="ECO:0000256" key="7">
    <source>
        <dbReference type="ARBA" id="ARBA00023157"/>
    </source>
</evidence>
<dbReference type="CDD" id="cd02248">
    <property type="entry name" value="Peptidase_C1A"/>
    <property type="match status" value="1"/>
</dbReference>
<evidence type="ECO:0000256" key="3">
    <source>
        <dbReference type="ARBA" id="ARBA00022729"/>
    </source>
</evidence>
<dbReference type="PROSITE" id="PS00639">
    <property type="entry name" value="THIOL_PROTEASE_HIS"/>
    <property type="match status" value="1"/>
</dbReference>
<dbReference type="FunFam" id="1.10.287.2250:FF:000001">
    <property type="entry name" value="Cathepsin F"/>
    <property type="match status" value="1"/>
</dbReference>
<evidence type="ECO:0000259" key="10">
    <source>
        <dbReference type="SMART" id="SM00645"/>
    </source>
</evidence>
<dbReference type="SMART" id="SM00848">
    <property type="entry name" value="Inhibitor_I29"/>
    <property type="match status" value="1"/>
</dbReference>
<dbReference type="InterPro" id="IPR038765">
    <property type="entry name" value="Papain-like_cys_pep_sf"/>
</dbReference>
<reference evidence="12" key="2">
    <citation type="submission" date="2025-08" db="UniProtKB">
        <authorList>
            <consortium name="Ensembl"/>
        </authorList>
    </citation>
    <scope>IDENTIFICATION</scope>
</reference>
<dbReference type="Ensembl" id="ENSEAST00005076457.1">
    <property type="protein sequence ID" value="ENSEASP00005054966.1"/>
    <property type="gene ID" value="ENSEASG00005004414.2"/>
</dbReference>
<dbReference type="GO" id="GO:0012505">
    <property type="term" value="C:endomembrane system"/>
    <property type="evidence" value="ECO:0007669"/>
    <property type="project" value="UniProtKB-ARBA"/>
</dbReference>
<keyword evidence="7" id="KW-1015">Disulfide bond</keyword>
<feature type="signal peptide" evidence="9">
    <location>
        <begin position="1"/>
        <end position="21"/>
    </location>
</feature>
<gene>
    <name evidence="12" type="primary">CTSW</name>
</gene>
<evidence type="ECO:0000256" key="5">
    <source>
        <dbReference type="ARBA" id="ARBA00022807"/>
    </source>
</evidence>
<dbReference type="AlphaFoldDB" id="A0A9L0JNQ6"/>
<protein>
    <submittedName>
        <fullName evidence="12">Cathepsin W</fullName>
    </submittedName>
</protein>
<dbReference type="SUPFAM" id="SSF54001">
    <property type="entry name" value="Cysteine proteinases"/>
    <property type="match status" value="1"/>
</dbReference>
<dbReference type="Gene3D" id="3.90.70.10">
    <property type="entry name" value="Cysteine proteinases"/>
    <property type="match status" value="1"/>
</dbReference>
<dbReference type="GO" id="GO:0070013">
    <property type="term" value="C:intracellular organelle lumen"/>
    <property type="evidence" value="ECO:0007669"/>
    <property type="project" value="UniProtKB-ARBA"/>
</dbReference>
<keyword evidence="4" id="KW-0378">Hydrolase</keyword>
<dbReference type="InterPro" id="IPR039417">
    <property type="entry name" value="Peptidase_C1A_papain-like"/>
</dbReference>
<evidence type="ECO:0000256" key="2">
    <source>
        <dbReference type="ARBA" id="ARBA00022670"/>
    </source>
</evidence>
<dbReference type="Proteomes" id="UP000694387">
    <property type="component" value="Chromosome 29"/>
</dbReference>
<evidence type="ECO:0000256" key="6">
    <source>
        <dbReference type="ARBA" id="ARBA00023145"/>
    </source>
</evidence>
<evidence type="ECO:0000256" key="1">
    <source>
        <dbReference type="ARBA" id="ARBA00008455"/>
    </source>
</evidence>
<feature type="domain" description="Peptidase C1A papain C-terminal" evidence="10">
    <location>
        <begin position="128"/>
        <end position="393"/>
    </location>
</feature>
<sequence>MAQTVHLSCLLALLVAGLAEGFNGSPGGQDPGPRPLELKEVFMLFQIQYNRSYSSPAEYAHRLDIFARNLAQAQRLQKDDLGTAEFGVSPFSDLTEEEFGQLYGHRRAAAGAPHVGRKVESEEWEKTVPQTCDWRKAAGVISSVKNQVSAPTLSGPIQPQWCVGRRRASLDTLPQPHPLTQEMCNCCWAMAAAGNIEALWAITYRQSVEVSVQQLLDCDRCGNGCKGGFVWDAFLTVLNNSGLASEKDYPFRGDAKPHRCQAKKPKVAWIQDFIRLPEDEQKIAEYLATHGPITVTINMKLLQQYQKGVIKATPTTCDPQHLDHSVLLVGFGGGKSVEGRRPGAVSSQSRPRRSSSYWILKNSWGANWGEEGYFRLHRGSNTCGITKYALTALVDQPRKKRPVSCPP</sequence>
<keyword evidence="5" id="KW-0788">Thiol protease</keyword>
<dbReference type="SMART" id="SM00645">
    <property type="entry name" value="Pept_C1"/>
    <property type="match status" value="1"/>
</dbReference>
<keyword evidence="13" id="KW-1185">Reference proteome</keyword>
<dbReference type="Pfam" id="PF08246">
    <property type="entry name" value="Inhibitor_I29"/>
    <property type="match status" value="1"/>
</dbReference>
<dbReference type="InterPro" id="IPR025660">
    <property type="entry name" value="Pept_his_AS"/>
</dbReference>
<evidence type="ECO:0000313" key="12">
    <source>
        <dbReference type="Ensembl" id="ENSEASP00005054966.1"/>
    </source>
</evidence>
<reference evidence="12" key="3">
    <citation type="submission" date="2025-09" db="UniProtKB">
        <authorList>
            <consortium name="Ensembl"/>
        </authorList>
    </citation>
    <scope>IDENTIFICATION</scope>
</reference>
<proteinExistence type="inferred from homology"/>
<dbReference type="GeneTree" id="ENSGT00940000161630"/>
<evidence type="ECO:0000259" key="11">
    <source>
        <dbReference type="SMART" id="SM00848"/>
    </source>
</evidence>
<dbReference type="GO" id="GO:0008234">
    <property type="term" value="F:cysteine-type peptidase activity"/>
    <property type="evidence" value="ECO:0007669"/>
    <property type="project" value="UniProtKB-KW"/>
</dbReference>
<evidence type="ECO:0000256" key="9">
    <source>
        <dbReference type="SAM" id="SignalP"/>
    </source>
</evidence>